<keyword evidence="5" id="KW-0234">DNA repair</keyword>
<dbReference type="OrthoDB" id="1861185at2759"/>
<dbReference type="InterPro" id="IPR047348">
    <property type="entry name" value="XRCC3-like_C"/>
</dbReference>
<evidence type="ECO:0000259" key="7">
    <source>
        <dbReference type="PROSITE" id="PS50162"/>
    </source>
</evidence>
<dbReference type="GO" id="GO:0003697">
    <property type="term" value="F:single-stranded DNA binding"/>
    <property type="evidence" value="ECO:0007669"/>
    <property type="project" value="TreeGrafter"/>
</dbReference>
<organism evidence="8 9">
    <name type="scientific">Taphrina deformans (strain PYCC 5710 / ATCC 11124 / CBS 356.35 / IMI 108563 / JCM 9778 / NBRC 8474)</name>
    <name type="common">Peach leaf curl fungus</name>
    <name type="synonym">Lalaria deformans</name>
    <dbReference type="NCBI Taxonomy" id="1097556"/>
    <lineage>
        <taxon>Eukaryota</taxon>
        <taxon>Fungi</taxon>
        <taxon>Dikarya</taxon>
        <taxon>Ascomycota</taxon>
        <taxon>Taphrinomycotina</taxon>
        <taxon>Taphrinomycetes</taxon>
        <taxon>Taphrinales</taxon>
        <taxon>Taphrinaceae</taxon>
        <taxon>Taphrina</taxon>
    </lineage>
</organism>
<dbReference type="EMBL" id="CAHR02000002">
    <property type="protein sequence ID" value="CCG80523.1"/>
    <property type="molecule type" value="Genomic_DNA"/>
</dbReference>
<dbReference type="GO" id="GO:0005524">
    <property type="term" value="F:ATP binding"/>
    <property type="evidence" value="ECO:0007669"/>
    <property type="project" value="UniProtKB-KW"/>
</dbReference>
<dbReference type="SUPFAM" id="SSF52540">
    <property type="entry name" value="P-loop containing nucleoside triphosphate hydrolases"/>
    <property type="match status" value="1"/>
</dbReference>
<dbReference type="Proteomes" id="UP000013776">
    <property type="component" value="Unassembled WGS sequence"/>
</dbReference>
<dbReference type="InterPro" id="IPR027417">
    <property type="entry name" value="P-loop_NTPase"/>
</dbReference>
<dbReference type="GO" id="GO:0000730">
    <property type="term" value="P:DNA recombinase assembly"/>
    <property type="evidence" value="ECO:0007669"/>
    <property type="project" value="TreeGrafter"/>
</dbReference>
<dbReference type="PANTHER" id="PTHR22942:SF66">
    <property type="entry name" value="RE19845P"/>
    <property type="match status" value="1"/>
</dbReference>
<evidence type="ECO:0000256" key="5">
    <source>
        <dbReference type="ARBA" id="ARBA00023204"/>
    </source>
</evidence>
<dbReference type="AlphaFoldDB" id="R4XB46"/>
<dbReference type="InterPro" id="IPR020588">
    <property type="entry name" value="RecA_ATP-bd"/>
</dbReference>
<comment type="subcellular location">
    <subcellularLocation>
        <location evidence="1">Nucleus</location>
    </subcellularLocation>
</comment>
<dbReference type="STRING" id="1097556.R4XB46"/>
<proteinExistence type="predicted"/>
<dbReference type="GO" id="GO:0042148">
    <property type="term" value="P:DNA strand invasion"/>
    <property type="evidence" value="ECO:0007669"/>
    <property type="project" value="TreeGrafter"/>
</dbReference>
<evidence type="ECO:0000256" key="3">
    <source>
        <dbReference type="ARBA" id="ARBA00022763"/>
    </source>
</evidence>
<dbReference type="GO" id="GO:0140664">
    <property type="term" value="F:ATP-dependent DNA damage sensor activity"/>
    <property type="evidence" value="ECO:0007669"/>
    <property type="project" value="InterPro"/>
</dbReference>
<dbReference type="PANTHER" id="PTHR22942">
    <property type="entry name" value="RECA/RAD51/RADA DNA STRAND-PAIRING FAMILY MEMBER"/>
    <property type="match status" value="1"/>
</dbReference>
<dbReference type="GO" id="GO:0000150">
    <property type="term" value="F:DNA strand exchange activity"/>
    <property type="evidence" value="ECO:0007669"/>
    <property type="project" value="TreeGrafter"/>
</dbReference>
<evidence type="ECO:0000256" key="1">
    <source>
        <dbReference type="ARBA" id="ARBA00004123"/>
    </source>
</evidence>
<dbReference type="GO" id="GO:0003690">
    <property type="term" value="F:double-stranded DNA binding"/>
    <property type="evidence" value="ECO:0007669"/>
    <property type="project" value="TreeGrafter"/>
</dbReference>
<dbReference type="Gene3D" id="3.40.50.300">
    <property type="entry name" value="P-loop containing nucleotide triphosphate hydrolases"/>
    <property type="match status" value="1"/>
</dbReference>
<dbReference type="CDD" id="cd19491">
    <property type="entry name" value="XRCC3"/>
    <property type="match status" value="1"/>
</dbReference>
<evidence type="ECO:0000256" key="4">
    <source>
        <dbReference type="ARBA" id="ARBA00022840"/>
    </source>
</evidence>
<dbReference type="GO" id="GO:0061982">
    <property type="term" value="P:meiosis I cell cycle process"/>
    <property type="evidence" value="ECO:0007669"/>
    <property type="project" value="UniProtKB-ARBA"/>
</dbReference>
<dbReference type="PROSITE" id="PS50162">
    <property type="entry name" value="RECA_2"/>
    <property type="match status" value="1"/>
</dbReference>
<evidence type="ECO:0000256" key="6">
    <source>
        <dbReference type="ARBA" id="ARBA00023242"/>
    </source>
</evidence>
<comment type="caution">
    <text evidence="8">The sequence shown here is derived from an EMBL/GenBank/DDBJ whole genome shotgun (WGS) entry which is preliminary data.</text>
</comment>
<gene>
    <name evidence="8" type="ORF">TAPDE_000027</name>
</gene>
<keyword evidence="9" id="KW-1185">Reference proteome</keyword>
<feature type="domain" description="RecA family profile 1" evidence="7">
    <location>
        <begin position="88"/>
        <end position="280"/>
    </location>
</feature>
<evidence type="ECO:0000256" key="2">
    <source>
        <dbReference type="ARBA" id="ARBA00022741"/>
    </source>
</evidence>
<evidence type="ECO:0000313" key="8">
    <source>
        <dbReference type="EMBL" id="CCG80523.1"/>
    </source>
</evidence>
<keyword evidence="4" id="KW-0067">ATP-binding</keyword>
<dbReference type="eggNOG" id="KOG1564">
    <property type="taxonomic scope" value="Eukaryota"/>
</dbReference>
<reference evidence="8 9" key="1">
    <citation type="journal article" date="2013" name="MBio">
        <title>Genome sequencing of the plant pathogen Taphrina deformans, the causal agent of peach leaf curl.</title>
        <authorList>
            <person name="Cisse O.H."/>
            <person name="Almeida J.M.G.C.F."/>
            <person name="Fonseca A."/>
            <person name="Kumar A.A."/>
            <person name="Salojaervi J."/>
            <person name="Overmyer K."/>
            <person name="Hauser P.M."/>
            <person name="Pagni M."/>
        </authorList>
    </citation>
    <scope>NUCLEOTIDE SEQUENCE [LARGE SCALE GENOMIC DNA]</scope>
    <source>
        <strain evidence="9">PYCC 5710 / ATCC 11124 / CBS 356.35 / IMI 108563 / JCM 9778 / NBRC 8474</strain>
    </source>
</reference>
<accession>R4XB46</accession>
<dbReference type="GO" id="GO:0005634">
    <property type="term" value="C:nucleus"/>
    <property type="evidence" value="ECO:0007669"/>
    <property type="project" value="UniProtKB-SubCell"/>
</dbReference>
<dbReference type="GO" id="GO:0006312">
    <property type="term" value="P:mitotic recombination"/>
    <property type="evidence" value="ECO:0007669"/>
    <property type="project" value="TreeGrafter"/>
</dbReference>
<keyword evidence="6" id="KW-0539">Nucleus</keyword>
<dbReference type="VEuPathDB" id="FungiDB:TAPDE_000027"/>
<dbReference type="InterPro" id="IPR013632">
    <property type="entry name" value="Rad51_C"/>
</dbReference>
<protein>
    <submittedName>
        <fullName evidence="8">DNA repair and recombination protein radA5</fullName>
    </submittedName>
</protein>
<keyword evidence="3" id="KW-0227">DNA damage</keyword>
<evidence type="ECO:0000313" key="9">
    <source>
        <dbReference type="Proteomes" id="UP000013776"/>
    </source>
</evidence>
<keyword evidence="2" id="KW-0547">Nucleotide-binding</keyword>
<name>R4XB46_TAPDE</name>
<sequence>MDFFSYPEIKLSPNELVALESNNIYTFDLITSESHEVAKRIGLSVGKPSFLEAYANVYQRESVDRITQAVIKQTIPTENRSAHVVHEGQRFLTTGDGNLDELLGGGVPLQHITEFVGESGVGKSQFMTQFCITTQLPTSLGGLAKEVVYISTESGLATSRAREICAGFKTKYPHHETLLPLRPLDNIHVVVCPDLELQDHILYYQLPVLLKQKKGKIGSIVIDSVAANYRAEHEGRTTSNGADKRAGDMAVRTKELTRFSAHLRKLAVEFDLAVIVANQVSDRISNGRDQSVLSLDHQSQWFGGWKMSEPSPKLPALGLVWANAVHCRIALKKVRNGYGDGEIGYSIGVDGVKSV</sequence>
<dbReference type="Pfam" id="PF08423">
    <property type="entry name" value="Rad51"/>
    <property type="match status" value="1"/>
</dbReference>